<protein>
    <submittedName>
        <fullName evidence="1">Putative ovule protein</fullName>
    </submittedName>
</protein>
<proteinExistence type="predicted"/>
<organism evidence="1">
    <name type="scientific">Solanum chacoense</name>
    <name type="common">Chaco potato</name>
    <dbReference type="NCBI Taxonomy" id="4108"/>
    <lineage>
        <taxon>Eukaryota</taxon>
        <taxon>Viridiplantae</taxon>
        <taxon>Streptophyta</taxon>
        <taxon>Embryophyta</taxon>
        <taxon>Tracheophyta</taxon>
        <taxon>Spermatophyta</taxon>
        <taxon>Magnoliopsida</taxon>
        <taxon>eudicotyledons</taxon>
        <taxon>Gunneridae</taxon>
        <taxon>Pentapetalae</taxon>
        <taxon>asterids</taxon>
        <taxon>lamiids</taxon>
        <taxon>Solanales</taxon>
        <taxon>Solanaceae</taxon>
        <taxon>Solanoideae</taxon>
        <taxon>Solaneae</taxon>
        <taxon>Solanum</taxon>
    </lineage>
</organism>
<evidence type="ECO:0000313" key="1">
    <source>
        <dbReference type="EMBL" id="JAP37092.1"/>
    </source>
</evidence>
<accession>A0A0V0IX47</accession>
<dbReference type="AlphaFoldDB" id="A0A0V0IX47"/>
<sequence>MTERSVVVASAQPRTTVEDNFSTLVAPSKMRVIIVVFPSHRGSTIAITTFDNLLRPGHIFGRYFLPNFQRWSPIYYDSTYII</sequence>
<dbReference type="EMBL" id="GEDG01001294">
    <property type="protein sequence ID" value="JAP37092.1"/>
    <property type="molecule type" value="Transcribed_RNA"/>
</dbReference>
<reference evidence="1" key="1">
    <citation type="submission" date="2015-12" db="EMBL/GenBank/DDBJ databases">
        <title>Gene expression during late stages of embryo sac development: a critical building block for successful pollen-pistil interactions.</title>
        <authorList>
            <person name="Liu Y."/>
            <person name="Joly V."/>
            <person name="Sabar M."/>
            <person name="Matton D.P."/>
        </authorList>
    </citation>
    <scope>NUCLEOTIDE SEQUENCE</scope>
</reference>
<name>A0A0V0IX47_SOLCH</name>